<accession>A0A0L8HX04</accession>
<evidence type="ECO:0000313" key="1">
    <source>
        <dbReference type="EMBL" id="KOF93742.1"/>
    </source>
</evidence>
<sequence>MRRPTNLGPLQFMLQKCTPSFSILSFKNILLYSPVCVKHTMLSYSERSGYLSHQPLISK</sequence>
<protein>
    <submittedName>
        <fullName evidence="1">Uncharacterized protein</fullName>
    </submittedName>
</protein>
<organism evidence="1">
    <name type="scientific">Octopus bimaculoides</name>
    <name type="common">California two-spotted octopus</name>
    <dbReference type="NCBI Taxonomy" id="37653"/>
    <lineage>
        <taxon>Eukaryota</taxon>
        <taxon>Metazoa</taxon>
        <taxon>Spiralia</taxon>
        <taxon>Lophotrochozoa</taxon>
        <taxon>Mollusca</taxon>
        <taxon>Cephalopoda</taxon>
        <taxon>Coleoidea</taxon>
        <taxon>Octopodiformes</taxon>
        <taxon>Octopoda</taxon>
        <taxon>Incirrata</taxon>
        <taxon>Octopodidae</taxon>
        <taxon>Octopus</taxon>
    </lineage>
</organism>
<proteinExistence type="predicted"/>
<dbReference type="AlphaFoldDB" id="A0A0L8HX04"/>
<dbReference type="EMBL" id="KQ417094">
    <property type="protein sequence ID" value="KOF93742.1"/>
    <property type="molecule type" value="Genomic_DNA"/>
</dbReference>
<reference evidence="1" key="1">
    <citation type="submission" date="2015-07" db="EMBL/GenBank/DDBJ databases">
        <title>MeaNS - Measles Nucleotide Surveillance Program.</title>
        <authorList>
            <person name="Tran T."/>
            <person name="Druce J."/>
        </authorList>
    </citation>
    <scope>NUCLEOTIDE SEQUENCE</scope>
    <source>
        <strain evidence="1">UCB-OBI-ISO-001</strain>
        <tissue evidence="1">Gonad</tissue>
    </source>
</reference>
<name>A0A0L8HX04_OCTBM</name>
<gene>
    <name evidence="1" type="ORF">OCBIM_22003588mg</name>
</gene>